<dbReference type="InterPro" id="IPR013785">
    <property type="entry name" value="Aldolase_TIM"/>
</dbReference>
<reference evidence="4" key="1">
    <citation type="submission" date="2021-02" db="EMBL/GenBank/DDBJ databases">
        <title>Genome sequence Cadophora malorum strain M34.</title>
        <authorList>
            <person name="Stefanovic E."/>
            <person name="Vu D."/>
            <person name="Scully C."/>
            <person name="Dijksterhuis J."/>
            <person name="Roader J."/>
            <person name="Houbraken J."/>
        </authorList>
    </citation>
    <scope>NUCLEOTIDE SEQUENCE</scope>
    <source>
        <strain evidence="4">M34</strain>
    </source>
</reference>
<dbReference type="Proteomes" id="UP000664132">
    <property type="component" value="Unassembled WGS sequence"/>
</dbReference>
<dbReference type="CDD" id="cd04730">
    <property type="entry name" value="NPD_like"/>
    <property type="match status" value="1"/>
</dbReference>
<evidence type="ECO:0000256" key="1">
    <source>
        <dbReference type="ARBA" id="ARBA00022630"/>
    </source>
</evidence>
<dbReference type="AlphaFoldDB" id="A0A8H7WJG8"/>
<dbReference type="PANTHER" id="PTHR32332:SF34">
    <property type="entry name" value="2-NITROPROPANE DIOXYGENASE FAMILY, PUTATIVE-RELATED"/>
    <property type="match status" value="1"/>
</dbReference>
<dbReference type="OrthoDB" id="2349068at2759"/>
<evidence type="ECO:0000256" key="2">
    <source>
        <dbReference type="ARBA" id="ARBA00022643"/>
    </source>
</evidence>
<keyword evidence="5" id="KW-1185">Reference proteome</keyword>
<organism evidence="4 5">
    <name type="scientific">Cadophora malorum</name>
    <dbReference type="NCBI Taxonomy" id="108018"/>
    <lineage>
        <taxon>Eukaryota</taxon>
        <taxon>Fungi</taxon>
        <taxon>Dikarya</taxon>
        <taxon>Ascomycota</taxon>
        <taxon>Pezizomycotina</taxon>
        <taxon>Leotiomycetes</taxon>
        <taxon>Helotiales</taxon>
        <taxon>Ploettnerulaceae</taxon>
        <taxon>Cadophora</taxon>
    </lineage>
</organism>
<evidence type="ECO:0000313" key="5">
    <source>
        <dbReference type="Proteomes" id="UP000664132"/>
    </source>
</evidence>
<dbReference type="GO" id="GO:0018580">
    <property type="term" value="F:nitronate monooxygenase activity"/>
    <property type="evidence" value="ECO:0007669"/>
    <property type="project" value="InterPro"/>
</dbReference>
<keyword evidence="2" id="KW-0288">FMN</keyword>
<keyword evidence="1" id="KW-0285">Flavoprotein</keyword>
<gene>
    <name evidence="4" type="ORF">IFR04_000866</name>
</gene>
<dbReference type="Pfam" id="PF03060">
    <property type="entry name" value="NMO"/>
    <property type="match status" value="1"/>
</dbReference>
<dbReference type="PANTHER" id="PTHR32332">
    <property type="entry name" value="2-NITROPROPANE DIOXYGENASE"/>
    <property type="match status" value="1"/>
</dbReference>
<comment type="caution">
    <text evidence="4">The sequence shown here is derived from an EMBL/GenBank/DDBJ whole genome shotgun (WGS) entry which is preliminary data.</text>
</comment>
<dbReference type="Gene3D" id="3.20.20.70">
    <property type="entry name" value="Aldolase class I"/>
    <property type="match status" value="1"/>
</dbReference>
<protein>
    <recommendedName>
        <fullName evidence="6">Nitronate monooxygenase domain-containing protein</fullName>
    </recommendedName>
</protein>
<dbReference type="SUPFAM" id="SSF51412">
    <property type="entry name" value="Inosine monophosphate dehydrogenase (IMPDH)"/>
    <property type="match status" value="1"/>
</dbReference>
<proteinExistence type="predicted"/>
<dbReference type="InterPro" id="IPR004136">
    <property type="entry name" value="NMO"/>
</dbReference>
<evidence type="ECO:0000256" key="3">
    <source>
        <dbReference type="ARBA" id="ARBA00023002"/>
    </source>
</evidence>
<keyword evidence="3" id="KW-0560">Oxidoreductase</keyword>
<accession>A0A8H7WJG8</accession>
<dbReference type="EMBL" id="JAFJYH010000006">
    <property type="protein sequence ID" value="KAG4425922.1"/>
    <property type="molecule type" value="Genomic_DNA"/>
</dbReference>
<evidence type="ECO:0008006" key="6">
    <source>
        <dbReference type="Google" id="ProtNLM"/>
    </source>
</evidence>
<name>A0A8H7WJG8_9HELO</name>
<sequence length="355" mass="37301">MATTHRENLKSQYPWAQSPLIVCAPMRLIATCPLANAVTRAGGLGFLGAGTDVSTLSEMLKEATTSFQKTPLPKTPDGILPIGVGFICWGADLSVTLSVIEAAPLKPAAAWLFAPQDPKELLCWTEGIRKASNGLTKIWIQVGTVASGSELAKSCKPDVLVTQGADAGGHGLVQSSSIVTLLPECVDDLARGGFGHIPLIATGGIMDGRGVAAALALGASGVCMGTRFLASPEAVISNGYRNAIVQARDGGVTTARTTVYDKVRGTHGWPESYNARGVLNQSFWDSQKGMSEEENAKLYAEAVKMGDEGWGEKGRMTTYAGTGVGLVKRVMPAGEIVQEVLRDSSRRLVAVSSRL</sequence>
<evidence type="ECO:0000313" key="4">
    <source>
        <dbReference type="EMBL" id="KAG4425922.1"/>
    </source>
</evidence>